<gene>
    <name evidence="1" type="ORF">JOB18_036450</name>
</gene>
<protein>
    <submittedName>
        <fullName evidence="1">Uncharacterized protein</fullName>
    </submittedName>
</protein>
<comment type="caution">
    <text evidence="1">The sequence shown here is derived from an EMBL/GenBank/DDBJ whole genome shotgun (WGS) entry which is preliminary data.</text>
</comment>
<evidence type="ECO:0000313" key="2">
    <source>
        <dbReference type="Proteomes" id="UP000693946"/>
    </source>
</evidence>
<organism evidence="1 2">
    <name type="scientific">Solea senegalensis</name>
    <name type="common">Senegalese sole</name>
    <dbReference type="NCBI Taxonomy" id="28829"/>
    <lineage>
        <taxon>Eukaryota</taxon>
        <taxon>Metazoa</taxon>
        <taxon>Chordata</taxon>
        <taxon>Craniata</taxon>
        <taxon>Vertebrata</taxon>
        <taxon>Euteleostomi</taxon>
        <taxon>Actinopterygii</taxon>
        <taxon>Neopterygii</taxon>
        <taxon>Teleostei</taxon>
        <taxon>Neoteleostei</taxon>
        <taxon>Acanthomorphata</taxon>
        <taxon>Carangaria</taxon>
        <taxon>Pleuronectiformes</taxon>
        <taxon>Pleuronectoidei</taxon>
        <taxon>Soleidae</taxon>
        <taxon>Solea</taxon>
    </lineage>
</organism>
<reference evidence="1 2" key="1">
    <citation type="journal article" date="2021" name="Sci. Rep.">
        <title>Chromosome anchoring in Senegalese sole (Solea senegalensis) reveals sex-associated markers and genome rearrangements in flatfish.</title>
        <authorList>
            <person name="Guerrero-Cozar I."/>
            <person name="Gomez-Garrido J."/>
            <person name="Berbel C."/>
            <person name="Martinez-Blanch J.F."/>
            <person name="Alioto T."/>
            <person name="Claros M.G."/>
            <person name="Gagnaire P.A."/>
            <person name="Manchado M."/>
        </authorList>
    </citation>
    <scope>NUCLEOTIDE SEQUENCE [LARGE SCALE GENOMIC DNA]</scope>
    <source>
        <strain evidence="1">Sse05_10M</strain>
    </source>
</reference>
<accession>A0AAV6RGB5</accession>
<dbReference type="EMBL" id="JAGKHQ010000012">
    <property type="protein sequence ID" value="KAG7503337.1"/>
    <property type="molecule type" value="Genomic_DNA"/>
</dbReference>
<evidence type="ECO:0000313" key="1">
    <source>
        <dbReference type="EMBL" id="KAG7503337.1"/>
    </source>
</evidence>
<sequence>SEQVLKTSAFVAFTVCRDNKIHLSGRIADQSSSKFRPHNSIHTKRFELFQFG</sequence>
<feature type="non-terminal residue" evidence="1">
    <location>
        <position position="1"/>
    </location>
</feature>
<dbReference type="AlphaFoldDB" id="A0AAV6RGB5"/>
<proteinExistence type="predicted"/>
<keyword evidence="2" id="KW-1185">Reference proteome</keyword>
<dbReference type="Proteomes" id="UP000693946">
    <property type="component" value="Linkage Group LG2"/>
</dbReference>
<name>A0AAV6RGB5_SOLSE</name>
<feature type="non-terminal residue" evidence="1">
    <location>
        <position position="52"/>
    </location>
</feature>